<dbReference type="NCBIfam" id="TIGR00654">
    <property type="entry name" value="PhzF_family"/>
    <property type="match status" value="1"/>
</dbReference>
<dbReference type="PANTHER" id="PTHR13774:SF17">
    <property type="entry name" value="PHENAZINE BIOSYNTHESIS-LIKE DOMAIN-CONTAINING PROTEIN"/>
    <property type="match status" value="1"/>
</dbReference>
<dbReference type="Gene3D" id="3.10.310.10">
    <property type="entry name" value="Diaminopimelate Epimerase, Chain A, domain 1"/>
    <property type="match status" value="2"/>
</dbReference>
<dbReference type="PIRSF" id="PIRSF016184">
    <property type="entry name" value="PhzC_PhzF"/>
    <property type="match status" value="1"/>
</dbReference>
<evidence type="ECO:0000256" key="2">
    <source>
        <dbReference type="ARBA" id="ARBA00023235"/>
    </source>
</evidence>
<dbReference type="RefSeq" id="WP_344587880.1">
    <property type="nucleotide sequence ID" value="NZ_BAAARW010000005.1"/>
</dbReference>
<proteinExistence type="inferred from homology"/>
<keyword evidence="4" id="KW-1185">Reference proteome</keyword>
<evidence type="ECO:0000256" key="1">
    <source>
        <dbReference type="ARBA" id="ARBA00008270"/>
    </source>
</evidence>
<dbReference type="Pfam" id="PF02567">
    <property type="entry name" value="PhzC-PhzF"/>
    <property type="match status" value="1"/>
</dbReference>
<dbReference type="PANTHER" id="PTHR13774">
    <property type="entry name" value="PHENAZINE BIOSYNTHESIS PROTEIN"/>
    <property type="match status" value="1"/>
</dbReference>
<dbReference type="Proteomes" id="UP001501231">
    <property type="component" value="Unassembled WGS sequence"/>
</dbReference>
<comment type="caution">
    <text evidence="3">The sequence shown here is derived from an EMBL/GenBank/DDBJ whole genome shotgun (WGS) entry which is preliminary data.</text>
</comment>
<evidence type="ECO:0000313" key="3">
    <source>
        <dbReference type="EMBL" id="GAA2407878.1"/>
    </source>
</evidence>
<accession>A0ABP5VQZ5</accession>
<sequence>MRILVVDAFTDRPFAGNPAGVCLLDVPADPAWMQRVAAEMRHSETAFVRPLDDEFELRWFTPTVEIELCGHATLAAAHALYETGTVPDGRPIRFRTLHSGVLTVRTGATGLLEMDFPATPPEPVPVPEGLADAIGVPPVWTGRSAQNDLLLELPDEKTVRELAPDIPALAALDARVVIVTARPDHPAGGSDFVSRVFGPRVGSDEDPVTGSAHCALAPYWTGKLGRPDLQGHQVSERGGLVRTELRGDRVLLSGDAVTVLDGELRATPDTNNT</sequence>
<gene>
    <name evidence="3" type="ORF">GCM10010191_15430</name>
</gene>
<name>A0ABP5VQZ5_9ACTN</name>
<dbReference type="EMBL" id="BAAARW010000005">
    <property type="protein sequence ID" value="GAA2407878.1"/>
    <property type="molecule type" value="Genomic_DNA"/>
</dbReference>
<dbReference type="SUPFAM" id="SSF54506">
    <property type="entry name" value="Diaminopimelate epimerase-like"/>
    <property type="match status" value="1"/>
</dbReference>
<reference evidence="4" key="1">
    <citation type="journal article" date="2019" name="Int. J. Syst. Evol. Microbiol.">
        <title>The Global Catalogue of Microorganisms (GCM) 10K type strain sequencing project: providing services to taxonomists for standard genome sequencing and annotation.</title>
        <authorList>
            <consortium name="The Broad Institute Genomics Platform"/>
            <consortium name="The Broad Institute Genome Sequencing Center for Infectious Disease"/>
            <person name="Wu L."/>
            <person name="Ma J."/>
        </authorList>
    </citation>
    <scope>NUCLEOTIDE SEQUENCE [LARGE SCALE GENOMIC DNA]</scope>
    <source>
        <strain evidence="4">JCM 3325</strain>
    </source>
</reference>
<evidence type="ECO:0000313" key="4">
    <source>
        <dbReference type="Proteomes" id="UP001501231"/>
    </source>
</evidence>
<keyword evidence="2" id="KW-0413">Isomerase</keyword>
<organism evidence="3 4">
    <name type="scientific">Actinomadura vinacea</name>
    <dbReference type="NCBI Taxonomy" id="115336"/>
    <lineage>
        <taxon>Bacteria</taxon>
        <taxon>Bacillati</taxon>
        <taxon>Actinomycetota</taxon>
        <taxon>Actinomycetes</taxon>
        <taxon>Streptosporangiales</taxon>
        <taxon>Thermomonosporaceae</taxon>
        <taxon>Actinomadura</taxon>
    </lineage>
</organism>
<protein>
    <submittedName>
        <fullName evidence="3">PhzF family phenazine biosynthesis protein</fullName>
    </submittedName>
</protein>
<comment type="similarity">
    <text evidence="1">Belongs to the PhzF family.</text>
</comment>
<dbReference type="InterPro" id="IPR003719">
    <property type="entry name" value="Phenazine_PhzF-like"/>
</dbReference>